<evidence type="ECO:0000313" key="1">
    <source>
        <dbReference type="EMBL" id="KAJ8630632.1"/>
    </source>
</evidence>
<reference evidence="1 2" key="1">
    <citation type="journal article" date="2022" name="Hortic Res">
        <title>A haplotype resolved chromosomal level avocado genome allows analysis of novel avocado genes.</title>
        <authorList>
            <person name="Nath O."/>
            <person name="Fletcher S.J."/>
            <person name="Hayward A."/>
            <person name="Shaw L.M."/>
            <person name="Masouleh A.K."/>
            <person name="Furtado A."/>
            <person name="Henry R.J."/>
            <person name="Mitter N."/>
        </authorList>
    </citation>
    <scope>NUCLEOTIDE SEQUENCE [LARGE SCALE GENOMIC DNA]</scope>
    <source>
        <strain evidence="2">cv. Hass</strain>
    </source>
</reference>
<keyword evidence="2" id="KW-1185">Reference proteome</keyword>
<dbReference type="EMBL" id="CM056815">
    <property type="protein sequence ID" value="KAJ8630632.1"/>
    <property type="molecule type" value="Genomic_DNA"/>
</dbReference>
<dbReference type="Proteomes" id="UP001234297">
    <property type="component" value="Chromosome 7"/>
</dbReference>
<evidence type="ECO:0000313" key="2">
    <source>
        <dbReference type="Proteomes" id="UP001234297"/>
    </source>
</evidence>
<protein>
    <submittedName>
        <fullName evidence="1">Uncharacterized protein</fullName>
    </submittedName>
</protein>
<name>A0ACC2LC15_PERAE</name>
<accession>A0ACC2LC15</accession>
<sequence length="790" mass="90834">MDMLSTQLSNFGLVETSPPLPGRLLGHGLNKTASTHDLVEQMHYLFVNVVKAKHLLGGLSPYVEVKLDNYRGITGHSYKNRNPVWQQIFAFSKEGMHSNLLEVVVKNKHVGKDDYVGRVSFELSELSLAPQWYELENKTGEKVQGKIMLAVWKGTQGDEAYHNGLHPGTLNISQEGIVHMRSQIYYSPKLYYLRLHIIQAQELVSSHKGRVPYAAVKVQLGDQVQYTRADRSVNPVWNEELMFVVSKPFNDFLVFLVEDRLGSNMFPSLGQKILPMCVATKRLDHCNPVEAQWFNLEKPSFTSNGYDKEVKFASKIRMRLCLEAGYQVLTESIHCTSSDLQLPSKHFRNPSIGILELGVLSARNLIPLQARDGRCSDAYCVAKYGSKWVRTRTVLDTCSPRWNEQYTWDVYDPYTVITIAVFNNCHLFGENENGTIKDQLMGKVRIRLSRLETNRIYTHFYPLFLLQPSGLKKMGELHLALRFKCDAWMNMVSLYSKPLLPNMHYLQPIADDYIDFLRYQAVIAVAARLASAEPPLQKEVVEYMLEIDPIWSLRQCKANILRLSSLVFTVGRLFDDVQNWRKPVIACLAHVLFLTQVCYPKLILPMLFLKLFLIGVWNYWFRPWNSPHIDTRLPHPENTHPDELDEESDTFPTSSCPEIYMRMRYDRLRSQAFQIDKVAAYLAAQAERAHAILSWHDPRATAILLVLLLVTMVFLYAMSLQVVCALIGLYLLRHPRLRSRSKMPSMAMNFYQRLPTKSDVLIGVLDTYSWPRGYGGFIPLEPDNLCLFYM</sequence>
<gene>
    <name evidence="1" type="ORF">MRB53_023955</name>
</gene>
<proteinExistence type="predicted"/>
<comment type="caution">
    <text evidence="1">The sequence shown here is derived from an EMBL/GenBank/DDBJ whole genome shotgun (WGS) entry which is preliminary data.</text>
</comment>
<organism evidence="1 2">
    <name type="scientific">Persea americana</name>
    <name type="common">Avocado</name>
    <dbReference type="NCBI Taxonomy" id="3435"/>
    <lineage>
        <taxon>Eukaryota</taxon>
        <taxon>Viridiplantae</taxon>
        <taxon>Streptophyta</taxon>
        <taxon>Embryophyta</taxon>
        <taxon>Tracheophyta</taxon>
        <taxon>Spermatophyta</taxon>
        <taxon>Magnoliopsida</taxon>
        <taxon>Magnoliidae</taxon>
        <taxon>Laurales</taxon>
        <taxon>Lauraceae</taxon>
        <taxon>Persea</taxon>
    </lineage>
</organism>